<accession>A0ABV9L1G2</accession>
<sequence>MVFNEFPQNPEFYSPDMRPMVTATIRKYGLSEWRAAVLTNELHGHLGIYAVIGVKMGLFALEQLGVAAGDLCITSFAGLNPPLSCMNDGLQVSTGATLGHGLIYSPPAEYPLAAAVFSTHDNAIRIKVKDRISNRIGNEIESAAERWGHAPGYWGHVRKLAVRYWSDLDRKEIFEVEPVKI</sequence>
<dbReference type="RefSeq" id="WP_379999964.1">
    <property type="nucleotide sequence ID" value="NZ_JBHSGN010000121.1"/>
</dbReference>
<dbReference type="EMBL" id="JBHSGN010000121">
    <property type="protein sequence ID" value="MFC4676091.1"/>
    <property type="molecule type" value="Genomic_DNA"/>
</dbReference>
<comment type="caution">
    <text evidence="2">The sequence shown here is derived from an EMBL/GenBank/DDBJ whole genome shotgun (WGS) entry which is preliminary data.</text>
</comment>
<dbReference type="Proteomes" id="UP001596023">
    <property type="component" value="Unassembled WGS sequence"/>
</dbReference>
<evidence type="ECO:0000259" key="1">
    <source>
        <dbReference type="Pfam" id="PF02663"/>
    </source>
</evidence>
<dbReference type="InterPro" id="IPR003814">
    <property type="entry name" value="FmdEsu_dom"/>
</dbReference>
<gene>
    <name evidence="2" type="ORF">ACFO6W_20610</name>
</gene>
<dbReference type="Pfam" id="PF02663">
    <property type="entry name" value="FmdE"/>
    <property type="match status" value="1"/>
</dbReference>
<feature type="domain" description="Formylmethanofuran dehydrogenase subunit E" evidence="1">
    <location>
        <begin position="43"/>
        <end position="131"/>
    </location>
</feature>
<reference evidence="3" key="1">
    <citation type="journal article" date="2019" name="Int. J. Syst. Evol. Microbiol.">
        <title>The Global Catalogue of Microorganisms (GCM) 10K type strain sequencing project: providing services to taxonomists for standard genome sequencing and annotation.</title>
        <authorList>
            <consortium name="The Broad Institute Genomics Platform"/>
            <consortium name="The Broad Institute Genome Sequencing Center for Infectious Disease"/>
            <person name="Wu L."/>
            <person name="Ma J."/>
        </authorList>
    </citation>
    <scope>NUCLEOTIDE SEQUENCE [LARGE SCALE GENOMIC DNA]</scope>
    <source>
        <strain evidence="3">CCUG 66188</strain>
    </source>
</reference>
<proteinExistence type="predicted"/>
<organism evidence="2 3">
    <name type="scientific">Dysgonomonas termitidis</name>
    <dbReference type="NCBI Taxonomy" id="1516126"/>
    <lineage>
        <taxon>Bacteria</taxon>
        <taxon>Pseudomonadati</taxon>
        <taxon>Bacteroidota</taxon>
        <taxon>Bacteroidia</taxon>
        <taxon>Bacteroidales</taxon>
        <taxon>Dysgonomonadaceae</taxon>
        <taxon>Dysgonomonas</taxon>
    </lineage>
</organism>
<name>A0ABV9L1G2_9BACT</name>
<evidence type="ECO:0000313" key="3">
    <source>
        <dbReference type="Proteomes" id="UP001596023"/>
    </source>
</evidence>
<keyword evidence="3" id="KW-1185">Reference proteome</keyword>
<evidence type="ECO:0000313" key="2">
    <source>
        <dbReference type="EMBL" id="MFC4676091.1"/>
    </source>
</evidence>
<protein>
    <submittedName>
        <fullName evidence="2">FmdE family protein</fullName>
    </submittedName>
</protein>
<dbReference type="SUPFAM" id="SSF143555">
    <property type="entry name" value="FwdE-like"/>
    <property type="match status" value="1"/>
</dbReference>
<dbReference type="Gene3D" id="3.30.1330.130">
    <property type="match status" value="1"/>
</dbReference>